<dbReference type="GO" id="GO:0003677">
    <property type="term" value="F:DNA binding"/>
    <property type="evidence" value="ECO:0007669"/>
    <property type="project" value="UniProtKB-KW"/>
</dbReference>
<dbReference type="EMBL" id="QXTG01000002">
    <property type="protein sequence ID" value="RIX28543.1"/>
    <property type="molecule type" value="Genomic_DNA"/>
</dbReference>
<evidence type="ECO:0000256" key="3">
    <source>
        <dbReference type="ARBA" id="ARBA00023125"/>
    </source>
</evidence>
<dbReference type="SUPFAM" id="SSF53850">
    <property type="entry name" value="Periplasmic binding protein-like II"/>
    <property type="match status" value="1"/>
</dbReference>
<gene>
    <name evidence="7" type="ORF">D1781_14095</name>
</gene>
<evidence type="ECO:0000256" key="1">
    <source>
        <dbReference type="ARBA" id="ARBA00009437"/>
    </source>
</evidence>
<dbReference type="GO" id="GO:0003700">
    <property type="term" value="F:DNA-binding transcription factor activity"/>
    <property type="evidence" value="ECO:0007669"/>
    <property type="project" value="InterPro"/>
</dbReference>
<evidence type="ECO:0000313" key="7">
    <source>
        <dbReference type="EMBL" id="RIX28543.1"/>
    </source>
</evidence>
<dbReference type="Pfam" id="PF03466">
    <property type="entry name" value="LysR_substrate"/>
    <property type="match status" value="1"/>
</dbReference>
<evidence type="ECO:0000259" key="6">
    <source>
        <dbReference type="PROSITE" id="PS50931"/>
    </source>
</evidence>
<evidence type="ECO:0000256" key="2">
    <source>
        <dbReference type="ARBA" id="ARBA00023015"/>
    </source>
</evidence>
<dbReference type="Gene3D" id="3.40.190.10">
    <property type="entry name" value="Periplasmic binding protein-like II"/>
    <property type="match status" value="2"/>
</dbReference>
<keyword evidence="2" id="KW-0805">Transcription regulation</keyword>
<evidence type="ECO:0000256" key="4">
    <source>
        <dbReference type="ARBA" id="ARBA00023163"/>
    </source>
</evidence>
<feature type="domain" description="HTH lysR-type" evidence="6">
    <location>
        <begin position="75"/>
        <end position="132"/>
    </location>
</feature>
<feature type="region of interest" description="Disordered" evidence="5">
    <location>
        <begin position="372"/>
        <end position="401"/>
    </location>
</feature>
<dbReference type="Pfam" id="PF00126">
    <property type="entry name" value="HTH_1"/>
    <property type="match status" value="1"/>
</dbReference>
<proteinExistence type="inferred from homology"/>
<reference evidence="8" key="1">
    <citation type="submission" date="2018-09" db="EMBL/GenBank/DDBJ databases">
        <authorList>
            <person name="Kim I."/>
        </authorList>
    </citation>
    <scope>NUCLEOTIDE SEQUENCE [LARGE SCALE GENOMIC DNA]</scope>
    <source>
        <strain evidence="8">DD4a</strain>
    </source>
</reference>
<dbReference type="PANTHER" id="PTHR30346">
    <property type="entry name" value="TRANSCRIPTIONAL DUAL REGULATOR HCAR-RELATED"/>
    <property type="match status" value="1"/>
</dbReference>
<comment type="caution">
    <text evidence="7">The sequence shown here is derived from an EMBL/GenBank/DDBJ whole genome shotgun (WGS) entry which is preliminary data.</text>
</comment>
<keyword evidence="4" id="KW-0804">Transcription</keyword>
<organism evidence="7 8">
    <name type="scientific">Amnibacterium setariae</name>
    <dbReference type="NCBI Taxonomy" id="2306585"/>
    <lineage>
        <taxon>Bacteria</taxon>
        <taxon>Bacillati</taxon>
        <taxon>Actinomycetota</taxon>
        <taxon>Actinomycetes</taxon>
        <taxon>Micrococcales</taxon>
        <taxon>Microbacteriaceae</taxon>
        <taxon>Amnibacterium</taxon>
    </lineage>
</organism>
<feature type="region of interest" description="Disordered" evidence="5">
    <location>
        <begin position="1"/>
        <end position="26"/>
    </location>
</feature>
<dbReference type="Proteomes" id="UP000265742">
    <property type="component" value="Unassembled WGS sequence"/>
</dbReference>
<dbReference type="GO" id="GO:0032993">
    <property type="term" value="C:protein-DNA complex"/>
    <property type="evidence" value="ECO:0007669"/>
    <property type="project" value="TreeGrafter"/>
</dbReference>
<name>A0A3A1TWC4_9MICO</name>
<evidence type="ECO:0000256" key="5">
    <source>
        <dbReference type="SAM" id="MobiDB-lite"/>
    </source>
</evidence>
<keyword evidence="3" id="KW-0238">DNA-binding</keyword>
<dbReference type="PANTHER" id="PTHR30346:SF29">
    <property type="entry name" value="LYSR SUBSTRATE-BINDING"/>
    <property type="match status" value="1"/>
</dbReference>
<keyword evidence="8" id="KW-1185">Reference proteome</keyword>
<feature type="compositionally biased region" description="Basic and acidic residues" evidence="5">
    <location>
        <begin position="385"/>
        <end position="401"/>
    </location>
</feature>
<dbReference type="InterPro" id="IPR036390">
    <property type="entry name" value="WH_DNA-bd_sf"/>
</dbReference>
<dbReference type="SUPFAM" id="SSF46785">
    <property type="entry name" value="Winged helix' DNA-binding domain"/>
    <property type="match status" value="1"/>
</dbReference>
<dbReference type="PRINTS" id="PR00039">
    <property type="entry name" value="HTHLYSR"/>
</dbReference>
<dbReference type="InterPro" id="IPR036388">
    <property type="entry name" value="WH-like_DNA-bd_sf"/>
</dbReference>
<protein>
    <submittedName>
        <fullName evidence="7">LysR family transcriptional regulator</fullName>
    </submittedName>
</protein>
<dbReference type="InterPro" id="IPR005119">
    <property type="entry name" value="LysR_subst-bd"/>
</dbReference>
<sequence length="401" mass="42564">MLSGRRAVATTRSPRSSAASVHSRPKPVDAPVMNQVLVVPFVMPSTLRLCKTFHQRILGYLDMPDRNGRRWVPDLDTALLRVLRAVLDTGSFTTAAAELGFTQSAVSKQMRTLESLVGAPLFVRGARGVQATPTGLLVADRGARVLEQLALLDRELFELRSPLAGHVVLGGFATAAVRLVPATIARVQRDHPGVALEFEEGSTPQQIRRLRSGRLDLALLAVGEGLPDYDLQGVAREDLPSGPLLVAVPERHRFAARGTVSVDELAEERWIGGRTPRGDPHFGAWPSLSTPRVVTEIGDWSMRLGFVAAGIGITTIPGLAVGALPHGVVAVRVDDPGWRGRRLLLAWIGELSPAGRVVRAAVRAEAAVLSAEAGGGPDGAAGPRAADRPVDAAVPGREDPA</sequence>
<dbReference type="InterPro" id="IPR000847">
    <property type="entry name" value="LysR_HTH_N"/>
</dbReference>
<dbReference type="AlphaFoldDB" id="A0A3A1TWC4"/>
<dbReference type="Gene3D" id="1.10.10.10">
    <property type="entry name" value="Winged helix-like DNA-binding domain superfamily/Winged helix DNA-binding domain"/>
    <property type="match status" value="1"/>
</dbReference>
<evidence type="ECO:0000313" key="8">
    <source>
        <dbReference type="Proteomes" id="UP000265742"/>
    </source>
</evidence>
<feature type="compositionally biased region" description="Low complexity" evidence="5">
    <location>
        <begin position="1"/>
        <end position="21"/>
    </location>
</feature>
<accession>A0A3A1TWC4</accession>
<comment type="similarity">
    <text evidence="1">Belongs to the LysR transcriptional regulatory family.</text>
</comment>
<dbReference type="PROSITE" id="PS50931">
    <property type="entry name" value="HTH_LYSR"/>
    <property type="match status" value="1"/>
</dbReference>